<evidence type="ECO:0000313" key="2">
    <source>
        <dbReference type="EMBL" id="MXU94478.1"/>
    </source>
</evidence>
<dbReference type="EMBL" id="GIFC01012395">
    <property type="protein sequence ID" value="MXU94478.1"/>
    <property type="molecule type" value="Transcribed_RNA"/>
</dbReference>
<accession>A0A6B0UZ60</accession>
<name>A0A6B0UZ60_IXORI</name>
<organism evidence="2">
    <name type="scientific">Ixodes ricinus</name>
    <name type="common">Common tick</name>
    <name type="synonym">Acarus ricinus</name>
    <dbReference type="NCBI Taxonomy" id="34613"/>
    <lineage>
        <taxon>Eukaryota</taxon>
        <taxon>Metazoa</taxon>
        <taxon>Ecdysozoa</taxon>
        <taxon>Arthropoda</taxon>
        <taxon>Chelicerata</taxon>
        <taxon>Arachnida</taxon>
        <taxon>Acari</taxon>
        <taxon>Parasitiformes</taxon>
        <taxon>Ixodida</taxon>
        <taxon>Ixodoidea</taxon>
        <taxon>Ixodidae</taxon>
        <taxon>Ixodinae</taxon>
        <taxon>Ixodes</taxon>
    </lineage>
</organism>
<dbReference type="AlphaFoldDB" id="A0A6B0UZ60"/>
<protein>
    <submittedName>
        <fullName evidence="2">Uncharacterized protein</fullName>
    </submittedName>
</protein>
<sequence length="164" mass="17703">MPCRRKGRNRVQAASSLRGSRGRHRRREQVIELHATKVPSATGAAALPPLHSPGPQVFTPGRKCRAGVSTGISSTTRSVRGRIHARGGTRTLRMVLPVWACLSSVSRPIPTFAFESSALSFFLTTLQHTDILAPSIGDMRDQKRRCGGLSTTGQTTGVRTLSDC</sequence>
<feature type="region of interest" description="Disordered" evidence="1">
    <location>
        <begin position="1"/>
        <end position="26"/>
    </location>
</feature>
<proteinExistence type="predicted"/>
<reference evidence="2" key="1">
    <citation type="submission" date="2019-12" db="EMBL/GenBank/DDBJ databases">
        <title>An insight into the sialome of adult female Ixodes ricinus ticks feeding for 6 days.</title>
        <authorList>
            <person name="Perner J."/>
            <person name="Ribeiro J.M.C."/>
        </authorList>
    </citation>
    <scope>NUCLEOTIDE SEQUENCE</scope>
    <source>
        <strain evidence="2">Semi-engorged</strain>
        <tissue evidence="2">Salivary glands</tissue>
    </source>
</reference>
<evidence type="ECO:0000256" key="1">
    <source>
        <dbReference type="SAM" id="MobiDB-lite"/>
    </source>
</evidence>